<dbReference type="InterPro" id="IPR005904">
    <property type="entry name" value="Hxn_phspho_trans"/>
</dbReference>
<keyword evidence="12 13" id="KW-0460">Magnesium</keyword>
<gene>
    <name evidence="15" type="ORF">Vretimale_17663</name>
</gene>
<dbReference type="GO" id="GO:0004422">
    <property type="term" value="F:hypoxanthine phosphoribosyltransferase activity"/>
    <property type="evidence" value="ECO:0007669"/>
    <property type="project" value="InterPro"/>
</dbReference>
<evidence type="ECO:0000256" key="5">
    <source>
        <dbReference type="ARBA" id="ARBA00011895"/>
    </source>
</evidence>
<evidence type="ECO:0000256" key="12">
    <source>
        <dbReference type="ARBA" id="ARBA00022842"/>
    </source>
</evidence>
<keyword evidence="11 13" id="KW-0547">Nucleotide-binding</keyword>
<sequence>MLSSILPVLNGRTSRPSTTLVCVLSMPVAHMAQLSISARRANTLTSNYLFWRCKMVSVAVTVQQAARSAPAKEVASCSGRQTYHDDMAKILYTEAAISQRVAELGRQIAQDYQGKAPLVLGVLKGSFMFFSDLVRAMDPCPRGLTLDFIRASSYGSGTESTGEVKLKTDLKREKVEGRHVLLVEDIVDTALTITTVSRYLLEECGAASVATATLLDKHERRKLAYRPEYVGFVCPNEFVVGYGLDFDEEYRTIPYIGVLKPECYSHLGIEAPEPDGSGESGDE</sequence>
<dbReference type="Proteomes" id="UP000722791">
    <property type="component" value="Unassembled WGS sequence"/>
</dbReference>
<dbReference type="UniPathway" id="UPA00591">
    <property type="reaction ID" value="UER00648"/>
</dbReference>
<dbReference type="PANTHER" id="PTHR43340">
    <property type="entry name" value="HYPOXANTHINE-GUANINE PHOSPHORIBOSYLTRANSFERASE"/>
    <property type="match status" value="1"/>
</dbReference>
<organism evidence="15 16">
    <name type="scientific">Volvox reticuliferus</name>
    <dbReference type="NCBI Taxonomy" id="1737510"/>
    <lineage>
        <taxon>Eukaryota</taxon>
        <taxon>Viridiplantae</taxon>
        <taxon>Chlorophyta</taxon>
        <taxon>core chlorophytes</taxon>
        <taxon>Chlorophyceae</taxon>
        <taxon>CS clade</taxon>
        <taxon>Chlamydomonadales</taxon>
        <taxon>Volvocaceae</taxon>
        <taxon>Volvox</taxon>
    </lineage>
</organism>
<evidence type="ECO:0000256" key="6">
    <source>
        <dbReference type="ARBA" id="ARBA00022490"/>
    </source>
</evidence>
<evidence type="ECO:0000256" key="3">
    <source>
        <dbReference type="ARBA" id="ARBA00004669"/>
    </source>
</evidence>
<evidence type="ECO:0000256" key="2">
    <source>
        <dbReference type="ARBA" id="ARBA00004496"/>
    </source>
</evidence>
<dbReference type="GO" id="GO:0006178">
    <property type="term" value="P:guanine salvage"/>
    <property type="evidence" value="ECO:0007669"/>
    <property type="project" value="TreeGrafter"/>
</dbReference>
<evidence type="ECO:0000256" key="4">
    <source>
        <dbReference type="ARBA" id="ARBA00008391"/>
    </source>
</evidence>
<dbReference type="PANTHER" id="PTHR43340:SF1">
    <property type="entry name" value="HYPOXANTHINE PHOSPHORIBOSYLTRANSFERASE"/>
    <property type="match status" value="1"/>
</dbReference>
<feature type="domain" description="Phosphoribosyltransferase" evidence="14">
    <location>
        <begin position="90"/>
        <end position="246"/>
    </location>
</feature>
<comment type="similarity">
    <text evidence="4 13">Belongs to the purine/pyrimidine phosphoribosyltransferase family.</text>
</comment>
<evidence type="ECO:0000256" key="10">
    <source>
        <dbReference type="ARBA" id="ARBA00022726"/>
    </source>
</evidence>
<keyword evidence="9 13" id="KW-0479">Metal-binding</keyword>
<evidence type="ECO:0000313" key="15">
    <source>
        <dbReference type="EMBL" id="GIM14722.1"/>
    </source>
</evidence>
<dbReference type="GO" id="GO:0032264">
    <property type="term" value="P:IMP salvage"/>
    <property type="evidence" value="ECO:0007669"/>
    <property type="project" value="UniProtKB-UniPathway"/>
</dbReference>
<dbReference type="GO" id="GO:0000166">
    <property type="term" value="F:nucleotide binding"/>
    <property type="evidence" value="ECO:0007669"/>
    <property type="project" value="UniProtKB-KW"/>
</dbReference>
<proteinExistence type="inferred from homology"/>
<dbReference type="InterPro" id="IPR050408">
    <property type="entry name" value="HGPRT"/>
</dbReference>
<dbReference type="GO" id="GO:0032263">
    <property type="term" value="P:GMP salvage"/>
    <property type="evidence" value="ECO:0007669"/>
    <property type="project" value="TreeGrafter"/>
</dbReference>
<dbReference type="GO" id="GO:0000287">
    <property type="term" value="F:magnesium ion binding"/>
    <property type="evidence" value="ECO:0007669"/>
    <property type="project" value="TreeGrafter"/>
</dbReference>
<evidence type="ECO:0000256" key="13">
    <source>
        <dbReference type="RuleBase" id="RU364099"/>
    </source>
</evidence>
<keyword evidence="7 13" id="KW-0328">Glycosyltransferase</keyword>
<dbReference type="FunFam" id="3.40.50.2020:FF:000006">
    <property type="entry name" value="Hypoxanthine phosphoribosyltransferase"/>
    <property type="match status" value="1"/>
</dbReference>
<evidence type="ECO:0000256" key="7">
    <source>
        <dbReference type="ARBA" id="ARBA00022676"/>
    </source>
</evidence>
<dbReference type="AlphaFoldDB" id="A0A8J4LXD9"/>
<comment type="subcellular location">
    <subcellularLocation>
        <location evidence="2 13">Cytoplasm</location>
    </subcellularLocation>
</comment>
<dbReference type="CDD" id="cd06223">
    <property type="entry name" value="PRTases_typeI"/>
    <property type="match status" value="1"/>
</dbReference>
<keyword evidence="10 13" id="KW-0660">Purine salvage</keyword>
<evidence type="ECO:0000256" key="1">
    <source>
        <dbReference type="ARBA" id="ARBA00001946"/>
    </source>
</evidence>
<evidence type="ECO:0000313" key="16">
    <source>
        <dbReference type="Proteomes" id="UP000722791"/>
    </source>
</evidence>
<name>A0A8J4LXD9_9CHLO</name>
<comment type="caution">
    <text evidence="15">The sequence shown here is derived from an EMBL/GenBank/DDBJ whole genome shotgun (WGS) entry which is preliminary data.</text>
</comment>
<dbReference type="Gene3D" id="3.40.50.2020">
    <property type="match status" value="1"/>
</dbReference>
<dbReference type="InterPro" id="IPR029057">
    <property type="entry name" value="PRTase-like"/>
</dbReference>
<dbReference type="InterPro" id="IPR000836">
    <property type="entry name" value="PRTase_dom"/>
</dbReference>
<dbReference type="GO" id="GO:0046100">
    <property type="term" value="P:hypoxanthine metabolic process"/>
    <property type="evidence" value="ECO:0007669"/>
    <property type="project" value="TreeGrafter"/>
</dbReference>
<evidence type="ECO:0000259" key="14">
    <source>
        <dbReference type="Pfam" id="PF00156"/>
    </source>
</evidence>
<dbReference type="NCBIfam" id="TIGR01203">
    <property type="entry name" value="HGPRTase"/>
    <property type="match status" value="1"/>
</dbReference>
<protein>
    <recommendedName>
        <fullName evidence="5 13">Hypoxanthine phosphoribosyltransferase</fullName>
        <ecNumber evidence="5 13">2.4.2.8</ecNumber>
    </recommendedName>
</protein>
<reference evidence="15" key="1">
    <citation type="journal article" date="2021" name="Proc. Natl. Acad. Sci. U.S.A.">
        <title>Three genomes in the algal genus Volvox reveal the fate of a haploid sex-determining region after a transition to homothallism.</title>
        <authorList>
            <person name="Yamamoto K."/>
            <person name="Hamaji T."/>
            <person name="Kawai-Toyooka H."/>
            <person name="Matsuzaki R."/>
            <person name="Takahashi F."/>
            <person name="Nishimura Y."/>
            <person name="Kawachi M."/>
            <person name="Noguchi H."/>
            <person name="Minakuchi Y."/>
            <person name="Umen J.G."/>
            <person name="Toyoda A."/>
            <person name="Nozaki H."/>
        </authorList>
    </citation>
    <scope>NUCLEOTIDE SEQUENCE</scope>
    <source>
        <strain evidence="15">NIES-3785</strain>
    </source>
</reference>
<evidence type="ECO:0000256" key="8">
    <source>
        <dbReference type="ARBA" id="ARBA00022679"/>
    </source>
</evidence>
<dbReference type="EC" id="2.4.2.8" evidence="5 13"/>
<accession>A0A8J4LXD9</accession>
<dbReference type="EMBL" id="BNCQ01000058">
    <property type="protein sequence ID" value="GIM14722.1"/>
    <property type="molecule type" value="Genomic_DNA"/>
</dbReference>
<dbReference type="SUPFAM" id="SSF53271">
    <property type="entry name" value="PRTase-like"/>
    <property type="match status" value="1"/>
</dbReference>
<dbReference type="Pfam" id="PF00156">
    <property type="entry name" value="Pribosyltran"/>
    <property type="match status" value="1"/>
</dbReference>
<dbReference type="GO" id="GO:0006166">
    <property type="term" value="P:purine ribonucleoside salvage"/>
    <property type="evidence" value="ECO:0007669"/>
    <property type="project" value="UniProtKB-KW"/>
</dbReference>
<dbReference type="GO" id="GO:0005829">
    <property type="term" value="C:cytosol"/>
    <property type="evidence" value="ECO:0007669"/>
    <property type="project" value="TreeGrafter"/>
</dbReference>
<keyword evidence="6 13" id="KW-0963">Cytoplasm</keyword>
<evidence type="ECO:0000256" key="9">
    <source>
        <dbReference type="ARBA" id="ARBA00022723"/>
    </source>
</evidence>
<evidence type="ECO:0000256" key="11">
    <source>
        <dbReference type="ARBA" id="ARBA00022741"/>
    </source>
</evidence>
<comment type="cofactor">
    <cofactor evidence="1 13">
        <name>Mg(2+)</name>
        <dbReference type="ChEBI" id="CHEBI:18420"/>
    </cofactor>
</comment>
<comment type="catalytic activity">
    <reaction evidence="13">
        <text>IMP + diphosphate = hypoxanthine + 5-phospho-alpha-D-ribose 1-diphosphate</text>
        <dbReference type="Rhea" id="RHEA:17973"/>
        <dbReference type="ChEBI" id="CHEBI:17368"/>
        <dbReference type="ChEBI" id="CHEBI:33019"/>
        <dbReference type="ChEBI" id="CHEBI:58017"/>
        <dbReference type="ChEBI" id="CHEBI:58053"/>
        <dbReference type="EC" id="2.4.2.8"/>
    </reaction>
</comment>
<keyword evidence="8 13" id="KW-0808">Transferase</keyword>
<comment type="pathway">
    <text evidence="3 13">Purine metabolism; IMP biosynthesis via salvage pathway; IMP from hypoxanthine: step 1/1.</text>
</comment>